<dbReference type="InterPro" id="IPR016186">
    <property type="entry name" value="C-type_lectin-like/link_sf"/>
</dbReference>
<dbReference type="SUPFAM" id="SSF56436">
    <property type="entry name" value="C-type lectin-like"/>
    <property type="match status" value="1"/>
</dbReference>
<reference evidence="2" key="3">
    <citation type="submission" date="2025-09" db="UniProtKB">
        <authorList>
            <consortium name="Ensembl"/>
        </authorList>
    </citation>
    <scope>IDENTIFICATION</scope>
</reference>
<dbReference type="STRING" id="62062.ENSHHUP00000066374"/>
<dbReference type="PANTHER" id="PTHR45784:SF3">
    <property type="entry name" value="C-TYPE LECTIN DOMAIN FAMILY 4 MEMBER K-LIKE-RELATED"/>
    <property type="match status" value="1"/>
</dbReference>
<dbReference type="InterPro" id="IPR016187">
    <property type="entry name" value="CTDL_fold"/>
</dbReference>
<name>A0A4W5Q1R4_9TELE</name>
<organism evidence="2 3">
    <name type="scientific">Hucho hucho</name>
    <name type="common">huchen</name>
    <dbReference type="NCBI Taxonomy" id="62062"/>
    <lineage>
        <taxon>Eukaryota</taxon>
        <taxon>Metazoa</taxon>
        <taxon>Chordata</taxon>
        <taxon>Craniata</taxon>
        <taxon>Vertebrata</taxon>
        <taxon>Euteleostomi</taxon>
        <taxon>Actinopterygii</taxon>
        <taxon>Neopterygii</taxon>
        <taxon>Teleostei</taxon>
        <taxon>Protacanthopterygii</taxon>
        <taxon>Salmoniformes</taxon>
        <taxon>Salmonidae</taxon>
        <taxon>Salmoninae</taxon>
        <taxon>Hucho</taxon>
    </lineage>
</organism>
<dbReference type="Gene3D" id="3.10.100.10">
    <property type="entry name" value="Mannose-Binding Protein A, subunit A"/>
    <property type="match status" value="1"/>
</dbReference>
<dbReference type="PANTHER" id="PTHR45784">
    <property type="entry name" value="C-TYPE LECTIN DOMAIN FAMILY 20 MEMBER A-RELATED"/>
    <property type="match status" value="1"/>
</dbReference>
<accession>A0A4W5Q1R4</accession>
<sequence>MIFCVGNAQPCTPLYLQCSMQMLCIFYPLTGKNASNSHVFIDDSKTWREAQDHCRGTYTDLASIRSREENHHVQNMSLSQSMWIGLFKDPWKWSDGSNSSHRFWKTNQPDNFSGDQNCTSVILKDKKWNEQWCNISWWFVCHGGEFG</sequence>
<dbReference type="SMART" id="SM00034">
    <property type="entry name" value="CLECT"/>
    <property type="match status" value="1"/>
</dbReference>
<reference evidence="2" key="2">
    <citation type="submission" date="2025-08" db="UniProtKB">
        <authorList>
            <consortium name="Ensembl"/>
        </authorList>
    </citation>
    <scope>IDENTIFICATION</scope>
</reference>
<dbReference type="InterPro" id="IPR001304">
    <property type="entry name" value="C-type_lectin-like"/>
</dbReference>
<protein>
    <recommendedName>
        <fullName evidence="1">C-type lectin domain-containing protein</fullName>
    </recommendedName>
</protein>
<dbReference type="Proteomes" id="UP000314982">
    <property type="component" value="Unassembled WGS sequence"/>
</dbReference>
<proteinExistence type="predicted"/>
<reference evidence="3" key="1">
    <citation type="submission" date="2018-06" db="EMBL/GenBank/DDBJ databases">
        <title>Genome assembly of Danube salmon.</title>
        <authorList>
            <person name="Macqueen D.J."/>
            <person name="Gundappa M.K."/>
        </authorList>
    </citation>
    <scope>NUCLEOTIDE SEQUENCE [LARGE SCALE GENOMIC DNA]</scope>
</reference>
<evidence type="ECO:0000313" key="3">
    <source>
        <dbReference type="Proteomes" id="UP000314982"/>
    </source>
</evidence>
<keyword evidence="3" id="KW-1185">Reference proteome</keyword>
<evidence type="ECO:0000313" key="2">
    <source>
        <dbReference type="Ensembl" id="ENSHHUP00000066374.1"/>
    </source>
</evidence>
<dbReference type="PROSITE" id="PS50041">
    <property type="entry name" value="C_TYPE_LECTIN_2"/>
    <property type="match status" value="1"/>
</dbReference>
<dbReference type="AlphaFoldDB" id="A0A4W5Q1R4"/>
<dbReference type="GeneTree" id="ENSGT01100000263473"/>
<dbReference type="Ensembl" id="ENSHHUT00000068611.1">
    <property type="protein sequence ID" value="ENSHHUP00000066374.1"/>
    <property type="gene ID" value="ENSHHUG00000039128.1"/>
</dbReference>
<evidence type="ECO:0000259" key="1">
    <source>
        <dbReference type="PROSITE" id="PS50041"/>
    </source>
</evidence>
<feature type="domain" description="C-type lectin" evidence="1">
    <location>
        <begin position="33"/>
        <end position="142"/>
    </location>
</feature>
<dbReference type="Pfam" id="PF00059">
    <property type="entry name" value="Lectin_C"/>
    <property type="match status" value="1"/>
</dbReference>